<protein>
    <recommendedName>
        <fullName evidence="3">PAS domain-containing protein</fullName>
    </recommendedName>
</protein>
<dbReference type="AlphaFoldDB" id="A0A1T5CEA9"/>
<dbReference type="STRING" id="439228.SAMN06295920_1045"/>
<dbReference type="Proteomes" id="UP000189818">
    <property type="component" value="Unassembled WGS sequence"/>
</dbReference>
<gene>
    <name evidence="1" type="ORF">SAMN06295920_1045</name>
</gene>
<accession>A0A1T5CEA9</accession>
<evidence type="ECO:0000313" key="2">
    <source>
        <dbReference type="Proteomes" id="UP000189818"/>
    </source>
</evidence>
<proteinExistence type="predicted"/>
<dbReference type="OrthoDB" id="7441080at2"/>
<name>A0A1T5CEA9_9SPHN</name>
<sequence length="407" mass="44127">MEDYRSFIAEDLADWDFPVADEPCMDLPPLIGADERRMHVRAYETWLSLLDGRDYPSIADLDSDALGEFGPYSVLLDFAVDRANPSIAYLGRALREEGELGADVATVADVPARALLSRLTAHYAEILDNRAPVGFEAEFVSHRGQPMLYRGILMPYSSDGRAIDLVHGVINWKETAEQALAPDIVEAVTTAFAGPAQPAAVEEAPVAALDQEQPDLVELVEDARELAIEARDCEGRTRAALYRAISLAYDVALAAEANPAGFAALLAEAGIVPQARAPMTPIVKLVFGRDYDRKRITEFAAVLTHARRLCLAAGMVEAWLSGLAGGIKAVVATERGERRPALKVDKVRSARMMLGSAPSRATVDLGAVEDDIVLLIARRQDDGRLAIVSRPIGERALVDQALQRFTA</sequence>
<dbReference type="EMBL" id="FUYM01000004">
    <property type="protein sequence ID" value="SKB57676.1"/>
    <property type="molecule type" value="Genomic_DNA"/>
</dbReference>
<organism evidence="1 2">
    <name type="scientific">Rhizorhabdus histidinilytica</name>
    <dbReference type="NCBI Taxonomy" id="439228"/>
    <lineage>
        <taxon>Bacteria</taxon>
        <taxon>Pseudomonadati</taxon>
        <taxon>Pseudomonadota</taxon>
        <taxon>Alphaproteobacteria</taxon>
        <taxon>Sphingomonadales</taxon>
        <taxon>Sphingomonadaceae</taxon>
        <taxon>Rhizorhabdus</taxon>
    </lineage>
</organism>
<evidence type="ECO:0008006" key="3">
    <source>
        <dbReference type="Google" id="ProtNLM"/>
    </source>
</evidence>
<reference evidence="2" key="1">
    <citation type="submission" date="2017-02" db="EMBL/GenBank/DDBJ databases">
        <authorList>
            <person name="Varghese N."/>
            <person name="Submissions S."/>
        </authorList>
    </citation>
    <scope>NUCLEOTIDE SEQUENCE [LARGE SCALE GENOMIC DNA]</scope>
    <source>
        <strain evidence="2">UM2</strain>
    </source>
</reference>
<dbReference type="RefSeq" id="WP_079647930.1">
    <property type="nucleotide sequence ID" value="NZ_FUYM01000004.1"/>
</dbReference>
<keyword evidence="2" id="KW-1185">Reference proteome</keyword>
<evidence type="ECO:0000313" key="1">
    <source>
        <dbReference type="EMBL" id="SKB57676.1"/>
    </source>
</evidence>